<keyword evidence="4" id="KW-1133">Transmembrane helix</keyword>
<dbReference type="GO" id="GO:0016123">
    <property type="term" value="P:xanthophyll biosynthetic process"/>
    <property type="evidence" value="ECO:0007669"/>
    <property type="project" value="TreeGrafter"/>
</dbReference>
<proteinExistence type="inferred from homology"/>
<accession>A0A1Y1RYU5</accession>
<keyword evidence="3" id="KW-0560">Oxidoreductase</keyword>
<evidence type="ECO:0000256" key="3">
    <source>
        <dbReference type="ARBA" id="ARBA00023002"/>
    </source>
</evidence>
<feature type="transmembrane region" description="Helical" evidence="4">
    <location>
        <begin position="29"/>
        <end position="46"/>
    </location>
</feature>
<dbReference type="OrthoDB" id="5243888at2"/>
<evidence type="ECO:0000256" key="1">
    <source>
        <dbReference type="ARBA" id="ARBA00009324"/>
    </source>
</evidence>
<gene>
    <name evidence="5" type="ORF">B4O97_08415</name>
</gene>
<keyword evidence="4" id="KW-0472">Membrane</keyword>
<evidence type="ECO:0008006" key="7">
    <source>
        <dbReference type="Google" id="ProtNLM"/>
    </source>
</evidence>
<dbReference type="AlphaFoldDB" id="A0A1Y1RYU5"/>
<keyword evidence="2" id="KW-0125">Carotenoid biosynthesis</keyword>
<dbReference type="STRING" id="1963862.B4O97_08415"/>
<evidence type="ECO:0000256" key="4">
    <source>
        <dbReference type="SAM" id="Phobius"/>
    </source>
</evidence>
<keyword evidence="4" id="KW-0812">Transmembrane</keyword>
<keyword evidence="6" id="KW-1185">Reference proteome</keyword>
<dbReference type="Proteomes" id="UP000192343">
    <property type="component" value="Unassembled WGS sequence"/>
</dbReference>
<reference evidence="5 6" key="1">
    <citation type="submission" date="2017-03" db="EMBL/GenBank/DDBJ databases">
        <title>Draft Genome sequence of Marispirochaeta sp. strain JC444.</title>
        <authorList>
            <person name="Shivani Y."/>
            <person name="Subhash Y."/>
            <person name="Sasikala C."/>
            <person name="Ramana C."/>
        </authorList>
    </citation>
    <scope>NUCLEOTIDE SEQUENCE [LARGE SCALE GENOMIC DNA]</scope>
    <source>
        <strain evidence="5 6">JC444</strain>
    </source>
</reference>
<dbReference type="InterPro" id="IPR045019">
    <property type="entry name" value="BETA-OHASE-like"/>
</dbReference>
<evidence type="ECO:0000256" key="2">
    <source>
        <dbReference type="ARBA" id="ARBA00022746"/>
    </source>
</evidence>
<comment type="similarity">
    <text evidence="1">Belongs to the sterol desaturase family.</text>
</comment>
<evidence type="ECO:0000313" key="6">
    <source>
        <dbReference type="Proteomes" id="UP000192343"/>
    </source>
</evidence>
<evidence type="ECO:0000313" key="5">
    <source>
        <dbReference type="EMBL" id="ORC35749.1"/>
    </source>
</evidence>
<dbReference type="PANTHER" id="PTHR31899:SF9">
    <property type="entry name" value="BETA-CAROTENE 3-HYDROXYLASE 1, CHLOROPLASTIC"/>
    <property type="match status" value="1"/>
</dbReference>
<dbReference type="GO" id="GO:0016119">
    <property type="term" value="P:carotene metabolic process"/>
    <property type="evidence" value="ECO:0007669"/>
    <property type="project" value="TreeGrafter"/>
</dbReference>
<dbReference type="GO" id="GO:0010291">
    <property type="term" value="F:beta-carotene 3-hydroxylase activity"/>
    <property type="evidence" value="ECO:0007669"/>
    <property type="project" value="TreeGrafter"/>
</dbReference>
<comment type="caution">
    <text evidence="5">The sequence shown here is derived from an EMBL/GenBank/DDBJ whole genome shotgun (WGS) entry which is preliminary data.</text>
</comment>
<sequence length="134" mass="15856">MHKYVMHGFGWFLHEDHHRPRHRLQKNDVYALVFAFISFLLIYNGLKQGIYLMAASGFGVALYGAGYVLFHDIMFHRRIKRLRYRPKNSYMKRIINAHRTHHSTATREGAVSFSFLYAPKKYAVDRDTRTGDYT</sequence>
<protein>
    <recommendedName>
        <fullName evidence="7">Beta-carotene hydroxylase</fullName>
    </recommendedName>
</protein>
<name>A0A1Y1RYU5_9SPIO</name>
<feature type="transmembrane region" description="Helical" evidence="4">
    <location>
        <begin position="52"/>
        <end position="75"/>
    </location>
</feature>
<dbReference type="EMBL" id="MWQY01000008">
    <property type="protein sequence ID" value="ORC35749.1"/>
    <property type="molecule type" value="Genomic_DNA"/>
</dbReference>
<dbReference type="PANTHER" id="PTHR31899">
    <property type="entry name" value="BETA-CAROTENE 3-HYDROXYLASE 1, CHLOROPLASTIC"/>
    <property type="match status" value="1"/>
</dbReference>
<organism evidence="5 6">
    <name type="scientific">Marispirochaeta aestuarii</name>
    <dbReference type="NCBI Taxonomy" id="1963862"/>
    <lineage>
        <taxon>Bacteria</taxon>
        <taxon>Pseudomonadati</taxon>
        <taxon>Spirochaetota</taxon>
        <taxon>Spirochaetia</taxon>
        <taxon>Spirochaetales</taxon>
        <taxon>Spirochaetaceae</taxon>
        <taxon>Marispirochaeta</taxon>
    </lineage>
</organism>